<dbReference type="HOGENOM" id="CLU_022389_2_0_1"/>
<dbReference type="InterPro" id="IPR005854">
    <property type="entry name" value="PurF"/>
</dbReference>
<dbReference type="SUPFAM" id="SSF56235">
    <property type="entry name" value="N-terminal nucleophile aminohydrolases (Ntn hydrolases)"/>
    <property type="match status" value="1"/>
</dbReference>
<feature type="binding site" evidence="10">
    <location>
        <position position="375"/>
    </location>
    <ligand>
        <name>Mg(2+)</name>
        <dbReference type="ChEBI" id="CHEBI:18420"/>
    </ligand>
</feature>
<dbReference type="PANTHER" id="PTHR11907">
    <property type="entry name" value="AMIDOPHOSPHORIBOSYLTRANSFERASE"/>
    <property type="match status" value="1"/>
</dbReference>
<dbReference type="InterPro" id="IPR017932">
    <property type="entry name" value="GATase_2_dom"/>
</dbReference>
<evidence type="ECO:0000313" key="13">
    <source>
        <dbReference type="Proteomes" id="UP000002149"/>
    </source>
</evidence>
<dbReference type="GO" id="GO:0006164">
    <property type="term" value="P:purine nucleotide biosynthetic process"/>
    <property type="evidence" value="ECO:0000318"/>
    <property type="project" value="GO_Central"/>
</dbReference>
<dbReference type="PROSITE" id="PS51278">
    <property type="entry name" value="GATASE_TYPE_2"/>
    <property type="match status" value="1"/>
</dbReference>
<dbReference type="InterPro" id="IPR029057">
    <property type="entry name" value="PRTase-like"/>
</dbReference>
<keyword evidence="6 8" id="KW-0658">Purine biosynthesis</keyword>
<name>Q5KK07_CRYD1</name>
<evidence type="ECO:0000256" key="7">
    <source>
        <dbReference type="ARBA" id="ARBA00022962"/>
    </source>
</evidence>
<accession>Q5KK07</accession>
<protein>
    <recommendedName>
        <fullName evidence="3 8">Amidophosphoribosyltransferase</fullName>
        <shortName evidence="8">ATase</shortName>
        <ecNumber evidence="3 8">2.4.2.14</ecNumber>
    </recommendedName>
    <alternativeName>
        <fullName evidence="8">Glutamine phosphoribosylpyrophosphate amidotransferase</fullName>
    </alternativeName>
</protein>
<evidence type="ECO:0000256" key="6">
    <source>
        <dbReference type="ARBA" id="ARBA00022755"/>
    </source>
</evidence>
<dbReference type="KEGG" id="cne:CNC04700"/>
<evidence type="ECO:0000256" key="2">
    <source>
        <dbReference type="ARBA" id="ARBA00010138"/>
    </source>
</evidence>
<gene>
    <name evidence="12" type="ordered locus">CNC04700</name>
</gene>
<dbReference type="UniPathway" id="UPA00074">
    <property type="reaction ID" value="UER00124"/>
</dbReference>
<organism evidence="12 13">
    <name type="scientific">Cryptococcus deneoformans (strain JEC21 / ATCC MYA-565)</name>
    <name type="common">Cryptococcus neoformans var. neoformans serotype D</name>
    <dbReference type="NCBI Taxonomy" id="214684"/>
    <lineage>
        <taxon>Eukaryota</taxon>
        <taxon>Fungi</taxon>
        <taxon>Dikarya</taxon>
        <taxon>Basidiomycota</taxon>
        <taxon>Agaricomycotina</taxon>
        <taxon>Tremellomycetes</taxon>
        <taxon>Tremellales</taxon>
        <taxon>Cryptococcaceae</taxon>
        <taxon>Cryptococcus</taxon>
        <taxon>Cryptococcus neoformans species complex</taxon>
    </lineage>
</organism>
<dbReference type="Pfam" id="PF00156">
    <property type="entry name" value="Pribosyltran"/>
    <property type="match status" value="1"/>
</dbReference>
<comment type="similarity">
    <text evidence="2 8">In the C-terminal section; belongs to the purine/pyrimidine phosphoribosyltransferase family.</text>
</comment>
<dbReference type="MEROPS" id="C44.001"/>
<dbReference type="InParanoid" id="Q5KK07"/>
<dbReference type="Gene3D" id="3.40.50.2020">
    <property type="match status" value="1"/>
</dbReference>
<dbReference type="GO" id="GO:0009113">
    <property type="term" value="P:purine nucleobase biosynthetic process"/>
    <property type="evidence" value="ECO:0007669"/>
    <property type="project" value="InterPro"/>
</dbReference>
<dbReference type="GO" id="GO:0006189">
    <property type="term" value="P:'de novo' IMP biosynthetic process"/>
    <property type="evidence" value="ECO:0007669"/>
    <property type="project" value="UniProtKB-UniPathway"/>
</dbReference>
<dbReference type="InterPro" id="IPR029055">
    <property type="entry name" value="Ntn_hydrolases_N"/>
</dbReference>
<dbReference type="PaxDb" id="214684-Q5KK07"/>
<dbReference type="OrthoDB" id="191723at2759"/>
<dbReference type="Pfam" id="PF13522">
    <property type="entry name" value="GATase_6"/>
    <property type="match status" value="1"/>
</dbReference>
<evidence type="ECO:0000256" key="3">
    <source>
        <dbReference type="ARBA" id="ARBA00011941"/>
    </source>
</evidence>
<dbReference type="Proteomes" id="UP000002149">
    <property type="component" value="Chromosome 3"/>
</dbReference>
<evidence type="ECO:0000256" key="9">
    <source>
        <dbReference type="PIRSR" id="PIRSR000485-1"/>
    </source>
</evidence>
<keyword evidence="7" id="KW-0315">Glutamine amidotransferase</keyword>
<dbReference type="GO" id="GO:0005737">
    <property type="term" value="C:cytoplasm"/>
    <property type="evidence" value="ECO:0000318"/>
    <property type="project" value="GO_Central"/>
</dbReference>
<dbReference type="FunCoup" id="Q5KK07">
    <property type="interactions" value="474"/>
</dbReference>
<evidence type="ECO:0000256" key="5">
    <source>
        <dbReference type="ARBA" id="ARBA00022679"/>
    </source>
</evidence>
<keyword evidence="10" id="KW-0479">Metal-binding</keyword>
<dbReference type="OMA" id="IRHFGVK"/>
<dbReference type="GeneID" id="3256268"/>
<evidence type="ECO:0000256" key="8">
    <source>
        <dbReference type="PIRNR" id="PIRNR000485"/>
    </source>
</evidence>
<feature type="binding site" evidence="10">
    <location>
        <position position="376"/>
    </location>
    <ligand>
        <name>Mg(2+)</name>
        <dbReference type="ChEBI" id="CHEBI:18420"/>
    </ligand>
</feature>
<keyword evidence="10" id="KW-0460">Magnesium</keyword>
<feature type="domain" description="Glutamine amidotransferase type-2" evidence="11">
    <location>
        <begin position="2"/>
        <end position="243"/>
    </location>
</feature>
<dbReference type="STRING" id="214684.Q5KK07"/>
<dbReference type="SUPFAM" id="SSF53271">
    <property type="entry name" value="PRTase-like"/>
    <property type="match status" value="1"/>
</dbReference>
<comment type="catalytic activity">
    <reaction evidence="8">
        <text>5-phospho-beta-D-ribosylamine + L-glutamate + diphosphate = 5-phospho-alpha-D-ribose 1-diphosphate + L-glutamine + H2O</text>
        <dbReference type="Rhea" id="RHEA:14905"/>
        <dbReference type="ChEBI" id="CHEBI:15377"/>
        <dbReference type="ChEBI" id="CHEBI:29985"/>
        <dbReference type="ChEBI" id="CHEBI:33019"/>
        <dbReference type="ChEBI" id="CHEBI:58017"/>
        <dbReference type="ChEBI" id="CHEBI:58359"/>
        <dbReference type="ChEBI" id="CHEBI:58681"/>
        <dbReference type="EC" id="2.4.2.14"/>
    </reaction>
</comment>
<dbReference type="VEuPathDB" id="FungiDB:CNC04700"/>
<dbReference type="GO" id="GO:0046872">
    <property type="term" value="F:metal ion binding"/>
    <property type="evidence" value="ECO:0007669"/>
    <property type="project" value="UniProtKB-KW"/>
</dbReference>
<dbReference type="CDD" id="cd06223">
    <property type="entry name" value="PRTases_typeI"/>
    <property type="match status" value="1"/>
</dbReference>
<feature type="binding site" evidence="10">
    <location>
        <position position="313"/>
    </location>
    <ligand>
        <name>Mg(2+)</name>
        <dbReference type="ChEBI" id="CHEBI:18420"/>
    </ligand>
</feature>
<evidence type="ECO:0000259" key="11">
    <source>
        <dbReference type="PROSITE" id="PS51278"/>
    </source>
</evidence>
<dbReference type="AlphaFoldDB" id="Q5KK07"/>
<dbReference type="PIRSF" id="PIRSF000485">
    <property type="entry name" value="Amd_phspho_trans"/>
    <property type="match status" value="1"/>
</dbReference>
<comment type="cofactor">
    <cofactor evidence="10">
        <name>Mg(2+)</name>
        <dbReference type="ChEBI" id="CHEBI:18420"/>
    </cofactor>
    <text evidence="10">Binds 1 Mg(2+) ion per subunit.</text>
</comment>
<evidence type="ECO:0000256" key="1">
    <source>
        <dbReference type="ARBA" id="ARBA00005209"/>
    </source>
</evidence>
<dbReference type="HAMAP" id="MF_01931">
    <property type="entry name" value="PurF"/>
    <property type="match status" value="1"/>
</dbReference>
<keyword evidence="13" id="KW-1185">Reference proteome</keyword>
<proteinExistence type="inferred from homology"/>
<comment type="pathway">
    <text evidence="1 8">Purine metabolism; IMP biosynthesis via de novo pathway; N(1)-(5-phospho-D-ribosyl)glycinamide from 5-phospho-alpha-D-ribose 1-diphosphate: step 1/2.</text>
</comment>
<evidence type="ECO:0000256" key="10">
    <source>
        <dbReference type="PIRSR" id="PIRSR000485-2"/>
    </source>
</evidence>
<dbReference type="RefSeq" id="XP_569730.1">
    <property type="nucleotide sequence ID" value="XM_569730.2"/>
</dbReference>
<dbReference type="Gene3D" id="3.60.20.10">
    <property type="entry name" value="Glutamine Phosphoribosylpyrophosphate, subunit 1, domain 1"/>
    <property type="match status" value="1"/>
</dbReference>
<keyword evidence="4 8" id="KW-0328">Glycosyltransferase</keyword>
<dbReference type="eggNOG" id="KOG0572">
    <property type="taxonomic scope" value="Eukaryota"/>
</dbReference>
<dbReference type="EMBL" id="AE017343">
    <property type="protein sequence ID" value="AAW42423.1"/>
    <property type="molecule type" value="Genomic_DNA"/>
</dbReference>
<evidence type="ECO:0000256" key="4">
    <source>
        <dbReference type="ARBA" id="ARBA00022676"/>
    </source>
</evidence>
<dbReference type="InterPro" id="IPR000836">
    <property type="entry name" value="PRTase_dom"/>
</dbReference>
<feature type="active site" description="Nucleophile" evidence="9">
    <location>
        <position position="2"/>
    </location>
</feature>
<dbReference type="GO" id="GO:0004044">
    <property type="term" value="F:amidophosphoribosyltransferase activity"/>
    <property type="evidence" value="ECO:0000318"/>
    <property type="project" value="GO_Central"/>
</dbReference>
<reference evidence="12 13" key="1">
    <citation type="journal article" date="2005" name="Science">
        <title>The genome of the basidiomycetous yeast and human pathogen Cryptococcus neoformans.</title>
        <authorList>
            <person name="Loftus B.J."/>
            <person name="Fung E."/>
            <person name="Roncaglia P."/>
            <person name="Rowley D."/>
            <person name="Amedeo P."/>
            <person name="Bruno D."/>
            <person name="Vamathevan J."/>
            <person name="Miranda M."/>
            <person name="Anderson I.J."/>
            <person name="Fraser J.A."/>
            <person name="Allen J.E."/>
            <person name="Bosdet I.E."/>
            <person name="Brent M.R."/>
            <person name="Chiu R."/>
            <person name="Doering T.L."/>
            <person name="Donlin M.J."/>
            <person name="D'Souza C.A."/>
            <person name="Fox D.S."/>
            <person name="Grinberg V."/>
            <person name="Fu J."/>
            <person name="Fukushima M."/>
            <person name="Haas B.J."/>
            <person name="Huang J.C."/>
            <person name="Janbon G."/>
            <person name="Jones S.J."/>
            <person name="Koo H.L."/>
            <person name="Krzywinski M.I."/>
            <person name="Kwon-Chung J.K."/>
            <person name="Lengeler K.B."/>
            <person name="Maiti R."/>
            <person name="Marra M.A."/>
            <person name="Marra R.E."/>
            <person name="Mathewson C.A."/>
            <person name="Mitchell T.G."/>
            <person name="Pertea M."/>
            <person name="Riggs F.R."/>
            <person name="Salzberg S.L."/>
            <person name="Schein J.E."/>
            <person name="Shvartsbeyn A."/>
            <person name="Shin H."/>
            <person name="Shumway M."/>
            <person name="Specht C.A."/>
            <person name="Suh B.B."/>
            <person name="Tenney A."/>
            <person name="Utterback T.R."/>
            <person name="Wickes B.L."/>
            <person name="Wortman J.R."/>
            <person name="Wye N.H."/>
            <person name="Kronstad J.W."/>
            <person name="Lodge J.K."/>
            <person name="Heitman J."/>
            <person name="Davis R.W."/>
            <person name="Fraser C.M."/>
            <person name="Hyman R.W."/>
        </authorList>
    </citation>
    <scope>NUCLEOTIDE SEQUENCE [LARGE SCALE GENOMIC DNA]</scope>
    <source>
        <strain evidence="13">JEC21 / ATCC MYA-565</strain>
    </source>
</reference>
<dbReference type="GO" id="GO:0046083">
    <property type="term" value="P:adenine metabolic process"/>
    <property type="evidence" value="ECO:0007669"/>
    <property type="project" value="EnsemblFungi"/>
</dbReference>
<dbReference type="NCBIfam" id="TIGR01134">
    <property type="entry name" value="purF"/>
    <property type="match status" value="1"/>
</dbReference>
<evidence type="ECO:0000313" key="12">
    <source>
        <dbReference type="EMBL" id="AAW42423.1"/>
    </source>
</evidence>
<sequence>MCGIIGLLLHDPLATQTTLAGTELAEGLSLLQHRGQDAAGVVTCGSGGRFYQVKANGMVRDVFDEAAVAGLKGWMGIGHARYPTAGSSAHAEAQPFYVNSPYGICFAHNGNIVNTPALRQFLDVDAHRHINTDSDSELLLNILANNLQKTGKFRINEEDIFTAVGDLNKACIGGYACVAMIAGFGLVVFRDPNGIRPVGIATRQGARGGLDYLVASENIVAQGLGFSDWEDVKAGEAIIITREKISRRQVAEPQVFSPDIFEYVYFARPDSTIDGISVYRSRMAMGEYLAETAKKELAKAGLTVDVVIPVPDTSRVAALQLAQHLGIPYREGFIKNRYVGRTFIMPGQTQRRKNVRRKLNAMPMEFAGKVVMLVDDSIVRGTTSKEIVQMAKDVGAKKVVFASCAPPIRYSNVYGIDMPSPEELVAHNRTTEEIAKHIGVDLVIYQTLDDLVASCKQFNPSIEQFDCSVFTGEYVTGGVDDRYLEHLMKLRNDKAKAKKIQAVVEQPEGQISCSGPMNGSDSLMGLANHSPKIGPSAMPSPNDTVGLHNSWFGS</sequence>
<keyword evidence="5 8" id="KW-0808">Transferase</keyword>
<dbReference type="EC" id="2.4.2.14" evidence="3 8"/>